<dbReference type="AlphaFoldDB" id="Q4RPC4"/>
<dbReference type="KEGG" id="tng:GSTEN00031175G001"/>
<name>Q4RPC4_TETNG</name>
<feature type="region of interest" description="Disordered" evidence="1">
    <location>
        <begin position="1"/>
        <end position="99"/>
    </location>
</feature>
<reference evidence="2" key="1">
    <citation type="journal article" date="2004" name="Nature">
        <title>Genome duplication in the teleost fish Tetraodon nigroviridis reveals the early vertebrate proto-karyotype.</title>
        <authorList>
            <person name="Jaillon O."/>
            <person name="Aury J.-M."/>
            <person name="Brunet F."/>
            <person name="Petit J.-L."/>
            <person name="Stange-Thomann N."/>
            <person name="Mauceli E."/>
            <person name="Bouneau L."/>
            <person name="Fischer C."/>
            <person name="Ozouf-Costaz C."/>
            <person name="Bernot A."/>
            <person name="Nicaud S."/>
            <person name="Jaffe D."/>
            <person name="Fisher S."/>
            <person name="Lutfalla G."/>
            <person name="Dossat C."/>
            <person name="Segurens B."/>
            <person name="Dasilva C."/>
            <person name="Salanoubat M."/>
            <person name="Levy M."/>
            <person name="Boudet N."/>
            <person name="Castellano S."/>
            <person name="Anthouard V."/>
            <person name="Jubin C."/>
            <person name="Castelli V."/>
            <person name="Katinka M."/>
            <person name="Vacherie B."/>
            <person name="Biemont C."/>
            <person name="Skalli Z."/>
            <person name="Cattolico L."/>
            <person name="Poulain J."/>
            <person name="De Berardinis V."/>
            <person name="Cruaud C."/>
            <person name="Duprat S."/>
            <person name="Brottier P."/>
            <person name="Coutanceau J.-P."/>
            <person name="Gouzy J."/>
            <person name="Parra G."/>
            <person name="Lardier G."/>
            <person name="Chapple C."/>
            <person name="McKernan K.J."/>
            <person name="McEwan P."/>
            <person name="Bosak S."/>
            <person name="Kellis M."/>
            <person name="Volff J.-N."/>
            <person name="Guigo R."/>
            <person name="Zody M.C."/>
            <person name="Mesirov J."/>
            <person name="Lindblad-Toh K."/>
            <person name="Birren B."/>
            <person name="Nusbaum C."/>
            <person name="Kahn D."/>
            <person name="Robinson-Rechavi M."/>
            <person name="Laudet V."/>
            <person name="Schachter V."/>
            <person name="Quetier F."/>
            <person name="Saurin W."/>
            <person name="Scarpelli C."/>
            <person name="Wincker P."/>
            <person name="Lander E.S."/>
            <person name="Weissenbach J."/>
            <person name="Roest Crollius H."/>
        </authorList>
    </citation>
    <scope>NUCLEOTIDE SEQUENCE [LARGE SCALE GENOMIC DNA]</scope>
</reference>
<organism evidence="2">
    <name type="scientific">Tetraodon nigroviridis</name>
    <name type="common">Spotted green pufferfish</name>
    <name type="synonym">Chelonodon nigroviridis</name>
    <dbReference type="NCBI Taxonomy" id="99883"/>
    <lineage>
        <taxon>Eukaryota</taxon>
        <taxon>Metazoa</taxon>
        <taxon>Chordata</taxon>
        <taxon>Craniata</taxon>
        <taxon>Vertebrata</taxon>
        <taxon>Euteleostomi</taxon>
        <taxon>Actinopterygii</taxon>
        <taxon>Neopterygii</taxon>
        <taxon>Teleostei</taxon>
        <taxon>Neoteleostei</taxon>
        <taxon>Acanthomorphata</taxon>
        <taxon>Eupercaria</taxon>
        <taxon>Tetraodontiformes</taxon>
        <taxon>Tetradontoidea</taxon>
        <taxon>Tetraodontidae</taxon>
        <taxon>Tetraodon</taxon>
    </lineage>
</organism>
<feature type="compositionally biased region" description="Basic residues" evidence="1">
    <location>
        <begin position="17"/>
        <end position="27"/>
    </location>
</feature>
<evidence type="ECO:0000256" key="1">
    <source>
        <dbReference type="SAM" id="MobiDB-lite"/>
    </source>
</evidence>
<reference evidence="2" key="2">
    <citation type="submission" date="2004-02" db="EMBL/GenBank/DDBJ databases">
        <authorList>
            <consortium name="Genoscope"/>
            <consortium name="Whitehead Institute Centre for Genome Research"/>
        </authorList>
    </citation>
    <scope>NUCLEOTIDE SEQUENCE</scope>
</reference>
<proteinExistence type="predicted"/>
<gene>
    <name evidence="2" type="ORF">GSTENG00031175001</name>
</gene>
<dbReference type="EMBL" id="CAAE01015008">
    <property type="protein sequence ID" value="CAG09758.1"/>
    <property type="molecule type" value="Genomic_DNA"/>
</dbReference>
<dbReference type="OrthoDB" id="8964816at2759"/>
<feature type="compositionally biased region" description="Basic and acidic residues" evidence="1">
    <location>
        <begin position="60"/>
        <end position="73"/>
    </location>
</feature>
<evidence type="ECO:0000313" key="2">
    <source>
        <dbReference type="EMBL" id="CAG09758.1"/>
    </source>
</evidence>
<sequence length="186" mass="21173">MENYFKPVHSPYDYAKAKQRQHHHHNSSRSNRTEDILLGVTGGPKRAVSSSQLPSKGILKNKEPHADIRKAKSMEVLSPRLSKGQEPSGQKGRGITQTQTEQARANFVQGKVQFSAFLDEITKQVMSPSDLSILGSTTIRQLRRQWLWHNLLGRSSLSCHPRIIEEAQERSWNRIPNTTADRRNQI</sequence>
<accession>Q4RPC4</accession>
<protein>
    <submittedName>
        <fullName evidence="2">Chromosome 1 SCAF15008, whole genome shotgun sequence</fullName>
    </submittedName>
</protein>